<evidence type="ECO:0000313" key="2">
    <source>
        <dbReference type="EMBL" id="PDH38126.1"/>
    </source>
</evidence>
<organism evidence="2 3">
    <name type="scientific">OM182 bacterium MED-G24</name>
    <dbReference type="NCBI Taxonomy" id="1986255"/>
    <lineage>
        <taxon>Bacteria</taxon>
        <taxon>Pseudomonadati</taxon>
        <taxon>Pseudomonadota</taxon>
        <taxon>Gammaproteobacteria</taxon>
        <taxon>OMG group</taxon>
        <taxon>OM182 clade</taxon>
    </lineage>
</organism>
<name>A0A2A5WPS5_9GAMM</name>
<proteinExistence type="predicted"/>
<dbReference type="InterPro" id="IPR029068">
    <property type="entry name" value="Glyas_Bleomycin-R_OHBP_Dase"/>
</dbReference>
<dbReference type="GO" id="GO:0046872">
    <property type="term" value="F:metal ion binding"/>
    <property type="evidence" value="ECO:0007669"/>
    <property type="project" value="UniProtKB-KW"/>
</dbReference>
<dbReference type="GO" id="GO:0046491">
    <property type="term" value="P:L-methylmalonyl-CoA metabolic process"/>
    <property type="evidence" value="ECO:0007669"/>
    <property type="project" value="TreeGrafter"/>
</dbReference>
<dbReference type="AlphaFoldDB" id="A0A2A5WPS5"/>
<evidence type="ECO:0000313" key="3">
    <source>
        <dbReference type="Proteomes" id="UP000219327"/>
    </source>
</evidence>
<dbReference type="PANTHER" id="PTHR43048:SF3">
    <property type="entry name" value="METHYLMALONYL-COA EPIMERASE, MITOCHONDRIAL"/>
    <property type="match status" value="1"/>
</dbReference>
<keyword evidence="1" id="KW-0479">Metal-binding</keyword>
<sequence>MLEQTDRVALAVPDATKAAEDLNALFDSVIVDDSMDKDANARRITLQWGYDQLELFEPAGPGPVADFVGAGKRGLFAGGYAARDPAAVAARIEQAGIRVVQQGDRFMVYPTDLRGMGVILSPIVEHERVGLMERIWQITYTVPDLEEGVAFFGDLLGINDMLTNRYTSDMWGYHAAITWYDARKGAPLDSLEYLDPFEQEKSAARFLTKTDGIGGIYMASSHSDAKPQIRERVVQSGGGWDGEADATIGFIHPRRTHGLLLAVCDFDALDARRPTPEEPDAWDH</sequence>
<dbReference type="Proteomes" id="UP000219327">
    <property type="component" value="Unassembled WGS sequence"/>
</dbReference>
<comment type="caution">
    <text evidence="2">The sequence shown here is derived from an EMBL/GenBank/DDBJ whole genome shotgun (WGS) entry which is preliminary data.</text>
</comment>
<evidence type="ECO:0008006" key="4">
    <source>
        <dbReference type="Google" id="ProtNLM"/>
    </source>
</evidence>
<accession>A0A2A5WPS5</accession>
<evidence type="ECO:0000256" key="1">
    <source>
        <dbReference type="ARBA" id="ARBA00022723"/>
    </source>
</evidence>
<reference evidence="2 3" key="1">
    <citation type="submission" date="2017-08" db="EMBL/GenBank/DDBJ databases">
        <title>Fine stratification of microbial communities through a metagenomic profile of the photic zone.</title>
        <authorList>
            <person name="Haro-Moreno J.M."/>
            <person name="Lopez-Perez M."/>
            <person name="De La Torre J."/>
            <person name="Picazo A."/>
            <person name="Camacho A."/>
            <person name="Rodriguez-Valera F."/>
        </authorList>
    </citation>
    <scope>NUCLEOTIDE SEQUENCE [LARGE SCALE GENOMIC DNA]</scope>
    <source>
        <strain evidence="2">MED-G24</strain>
    </source>
</reference>
<dbReference type="SUPFAM" id="SSF54593">
    <property type="entry name" value="Glyoxalase/Bleomycin resistance protein/Dihydroxybiphenyl dioxygenase"/>
    <property type="match status" value="1"/>
</dbReference>
<dbReference type="GO" id="GO:0004493">
    <property type="term" value="F:methylmalonyl-CoA epimerase activity"/>
    <property type="evidence" value="ECO:0007669"/>
    <property type="project" value="TreeGrafter"/>
</dbReference>
<gene>
    <name evidence="2" type="ORF">CNE99_07330</name>
</gene>
<dbReference type="EMBL" id="NTKD01000040">
    <property type="protein sequence ID" value="PDH38126.1"/>
    <property type="molecule type" value="Genomic_DNA"/>
</dbReference>
<protein>
    <recommendedName>
        <fullName evidence="4">VOC domain-containing protein</fullName>
    </recommendedName>
</protein>
<dbReference type="InterPro" id="IPR051785">
    <property type="entry name" value="MMCE/EMCE_epimerase"/>
</dbReference>
<dbReference type="Gene3D" id="3.10.180.10">
    <property type="entry name" value="2,3-Dihydroxybiphenyl 1,2-Dioxygenase, domain 1"/>
    <property type="match status" value="2"/>
</dbReference>
<dbReference type="PANTHER" id="PTHR43048">
    <property type="entry name" value="METHYLMALONYL-COA EPIMERASE"/>
    <property type="match status" value="1"/>
</dbReference>